<organism evidence="2 3">
    <name type="scientific">Methylacidiphilum infernorum (isolate V4)</name>
    <name type="common">Methylokorus infernorum (strain V4)</name>
    <dbReference type="NCBI Taxonomy" id="481448"/>
    <lineage>
        <taxon>Bacteria</taxon>
        <taxon>Pseudomonadati</taxon>
        <taxon>Verrucomicrobiota</taxon>
        <taxon>Methylacidiphilae</taxon>
        <taxon>Methylacidiphilales</taxon>
        <taxon>Methylacidiphilaceae</taxon>
        <taxon>Methylacidiphilum (ex Ratnadevi et al. 2023)</taxon>
    </lineage>
</organism>
<dbReference type="AlphaFoldDB" id="B3E0P2"/>
<dbReference type="Proteomes" id="UP000009149">
    <property type="component" value="Chromosome"/>
</dbReference>
<proteinExistence type="predicted"/>
<feature type="region of interest" description="Disordered" evidence="1">
    <location>
        <begin position="1"/>
        <end position="21"/>
    </location>
</feature>
<dbReference type="EMBL" id="CP000975">
    <property type="protein sequence ID" value="ACD82796.1"/>
    <property type="molecule type" value="Genomic_DNA"/>
</dbReference>
<protein>
    <submittedName>
        <fullName evidence="2">Uncharacterized protein</fullName>
    </submittedName>
</protein>
<accession>B3E0P2</accession>
<evidence type="ECO:0000256" key="1">
    <source>
        <dbReference type="SAM" id="MobiDB-lite"/>
    </source>
</evidence>
<name>B3E0P2_METI4</name>
<dbReference type="HOGENOM" id="CLU_3045215_0_0_0"/>
<evidence type="ECO:0000313" key="3">
    <source>
        <dbReference type="Proteomes" id="UP000009149"/>
    </source>
</evidence>
<gene>
    <name evidence="2" type="ordered locus">Minf_0741</name>
</gene>
<sequence length="54" mass="5978">MFPSREVFSANHRNKQKPIDLHNGCKEKGSCDLLFVGIEPIPGITRDNPGIGQD</sequence>
<evidence type="ECO:0000313" key="2">
    <source>
        <dbReference type="EMBL" id="ACD82796.1"/>
    </source>
</evidence>
<reference evidence="2 3" key="1">
    <citation type="journal article" date="2008" name="Biol. Direct">
        <title>Complete genome sequence of the extremely acidophilic methanotroph isolate V4, Methylacidiphilum infernorum, a representative of the bacterial phylum Verrucomicrobia.</title>
        <authorList>
            <person name="Hou S."/>
            <person name="Makarova K.S."/>
            <person name="Saw J.H."/>
            <person name="Senin P."/>
            <person name="Ly B.V."/>
            <person name="Zhou Z."/>
            <person name="Ren Y."/>
            <person name="Wang J."/>
            <person name="Galperin M.Y."/>
            <person name="Omelchenko M.V."/>
            <person name="Wolf Y.I."/>
            <person name="Yutin N."/>
            <person name="Koonin E.V."/>
            <person name="Stott M.B."/>
            <person name="Mountain B.W."/>
            <person name="Crowe M.A."/>
            <person name="Smirnova A.V."/>
            <person name="Dunfield P.F."/>
            <person name="Feng L."/>
            <person name="Wang L."/>
            <person name="Alam M."/>
        </authorList>
    </citation>
    <scope>NUCLEOTIDE SEQUENCE [LARGE SCALE GENOMIC DNA]</scope>
    <source>
        <strain evidence="3">Isolate V4</strain>
    </source>
</reference>
<dbReference type="KEGG" id="min:Minf_0741"/>